<keyword evidence="3" id="KW-1185">Reference proteome</keyword>
<reference evidence="2 3" key="1">
    <citation type="submission" date="2023-07" db="EMBL/GenBank/DDBJ databases">
        <title>Comparative genomics of wheat-associated soil bacteria to identify genetic determinants of phenazine resistance.</title>
        <authorList>
            <person name="Mouncey N."/>
        </authorList>
    </citation>
    <scope>NUCLEOTIDE SEQUENCE [LARGE SCALE GENOMIC DNA]</scope>
    <source>
        <strain evidence="2 3">W4I19-2</strain>
    </source>
</reference>
<evidence type="ECO:0000313" key="2">
    <source>
        <dbReference type="EMBL" id="MDQ0687254.1"/>
    </source>
</evidence>
<name>A0ABU0Q9H7_STRAH</name>
<dbReference type="Proteomes" id="UP001243364">
    <property type="component" value="Unassembled WGS sequence"/>
</dbReference>
<organism evidence="2 3">
    <name type="scientific">Streptomyces achromogenes</name>
    <dbReference type="NCBI Taxonomy" id="67255"/>
    <lineage>
        <taxon>Bacteria</taxon>
        <taxon>Bacillati</taxon>
        <taxon>Actinomycetota</taxon>
        <taxon>Actinomycetes</taxon>
        <taxon>Kitasatosporales</taxon>
        <taxon>Streptomycetaceae</taxon>
        <taxon>Streptomyces</taxon>
    </lineage>
</organism>
<gene>
    <name evidence="2" type="ORF">QFZ56_006217</name>
</gene>
<proteinExistence type="predicted"/>
<evidence type="ECO:0000313" key="3">
    <source>
        <dbReference type="Proteomes" id="UP001243364"/>
    </source>
</evidence>
<sequence length="256" mass="27147">MRWSGCGSVHPPANHGVTVRKLVPRQLPIPRLGLFAGVLTGREPSEEGVAVRGRRGLARLLRSFIVGGRFVIRDVLDLMPCGALPCEVSDHGQTYAQSHAAHDADLRLVLRVPALRLLVRGRGLAICGSAFTRRGVVHVHTSIGPSRYLSGNQPTSPDPLQYTEQTPASPHFPALGPETITGAGQARHPVLVAPVAVLRLDGSPEPRREIPEARPLFGDRVSSVWLGAPSMARPAPAAVAPGWPRAAPGAGPVRSS</sequence>
<evidence type="ECO:0000256" key="1">
    <source>
        <dbReference type="SAM" id="MobiDB-lite"/>
    </source>
</evidence>
<feature type="region of interest" description="Disordered" evidence="1">
    <location>
        <begin position="234"/>
        <end position="256"/>
    </location>
</feature>
<protein>
    <submittedName>
        <fullName evidence="2">Uncharacterized protein</fullName>
    </submittedName>
</protein>
<comment type="caution">
    <text evidence="2">The sequence shown here is derived from an EMBL/GenBank/DDBJ whole genome shotgun (WGS) entry which is preliminary data.</text>
</comment>
<accession>A0ABU0Q9H7</accession>
<dbReference type="EMBL" id="JAUSYA010000001">
    <property type="protein sequence ID" value="MDQ0687254.1"/>
    <property type="molecule type" value="Genomic_DNA"/>
</dbReference>